<accession>A0A9Q1CJN5</accession>
<reference evidence="14" key="1">
    <citation type="submission" date="2021-10" db="EMBL/GenBank/DDBJ databases">
        <title>Tropical sea cucumber genome reveals ecological adaptation and Cuvierian tubules defense mechanism.</title>
        <authorList>
            <person name="Chen T."/>
        </authorList>
    </citation>
    <scope>NUCLEOTIDE SEQUENCE</scope>
    <source>
        <strain evidence="14">Nanhai2018</strain>
        <tissue evidence="14">Muscle</tissue>
    </source>
</reference>
<evidence type="ECO:0000313" key="15">
    <source>
        <dbReference type="Proteomes" id="UP001152320"/>
    </source>
</evidence>
<sequence>MIVLVIGVVDESAAVPFDIISRLYNCNEVCDYDDWFHRAHCEERHFHQVPFSTGCTEAVMLEIQENNIERLTVECLIGYRKVRTLDASRNNISTIEPGTFFCTPRLRNLLIPHNKLSALVNGTFSGTENYLERIFLNHNELTYMDEDAFKHLTNVVFLQLGSNNIENLHPHIFQGMPKLRHLSLGKNKLKSIHQGIFDGLTMLESIDIRHNKLMEIPKGLFDGLTSLTEILLSRNDIVRLPIPSGLGSPRYQLFDIANNKINETGSILSYLEISDIVYIDGNPFNCDCNSLVLQRWYHNKSQSEQLHYKARNPIVCGRHKIDEDLNFTCEHTHAVKPNEGKVPNIDSTVDIPFISSSIAPEIVLITTSTIQTTAVDNQDSFFETKCHESSSSDLDDKILSLSIYIAVISTAFFLLWAVFTVKRCFKKNNRNRLEN</sequence>
<evidence type="ECO:0000256" key="10">
    <source>
        <dbReference type="ARBA" id="ARBA00023136"/>
    </source>
</evidence>
<evidence type="ECO:0000256" key="7">
    <source>
        <dbReference type="ARBA" id="ARBA00022737"/>
    </source>
</evidence>
<evidence type="ECO:0000256" key="11">
    <source>
        <dbReference type="ARBA" id="ARBA00023157"/>
    </source>
</evidence>
<dbReference type="GO" id="GO:0005886">
    <property type="term" value="C:plasma membrane"/>
    <property type="evidence" value="ECO:0007669"/>
    <property type="project" value="UniProtKB-SubCell"/>
</dbReference>
<feature type="transmembrane region" description="Helical" evidence="13">
    <location>
        <begin position="398"/>
        <end position="421"/>
    </location>
</feature>
<keyword evidence="4" id="KW-0433">Leucine-rich repeat</keyword>
<dbReference type="Proteomes" id="UP001152320">
    <property type="component" value="Chromosome 2"/>
</dbReference>
<dbReference type="InterPro" id="IPR001611">
    <property type="entry name" value="Leu-rich_rpt"/>
</dbReference>
<name>A0A9Q1CJN5_HOLLE</name>
<keyword evidence="2" id="KW-0813">Transport</keyword>
<dbReference type="InterPro" id="IPR003591">
    <property type="entry name" value="Leu-rich_rpt_typical-subtyp"/>
</dbReference>
<dbReference type="SUPFAM" id="SSF52058">
    <property type="entry name" value="L domain-like"/>
    <property type="match status" value="1"/>
</dbReference>
<evidence type="ECO:0000256" key="9">
    <source>
        <dbReference type="ARBA" id="ARBA00023065"/>
    </source>
</evidence>
<keyword evidence="11" id="KW-1015">Disulfide bond</keyword>
<gene>
    <name evidence="14" type="ORF">HOLleu_04770</name>
</gene>
<dbReference type="PANTHER" id="PTHR46473">
    <property type="entry name" value="GH08155P"/>
    <property type="match status" value="1"/>
</dbReference>
<keyword evidence="8 13" id="KW-1133">Transmembrane helix</keyword>
<dbReference type="Gene3D" id="3.80.10.10">
    <property type="entry name" value="Ribonuclease Inhibitor"/>
    <property type="match status" value="3"/>
</dbReference>
<protein>
    <submittedName>
        <fullName evidence="14">Leucine-rich repeat-containing protein 4C</fullName>
    </submittedName>
</protein>
<keyword evidence="5 13" id="KW-0812">Transmembrane</keyword>
<dbReference type="PANTHER" id="PTHR46473:SF10">
    <property type="entry name" value="LD45603P-RELATED"/>
    <property type="match status" value="1"/>
</dbReference>
<dbReference type="InterPro" id="IPR032675">
    <property type="entry name" value="LRR_dom_sf"/>
</dbReference>
<dbReference type="Pfam" id="PF13855">
    <property type="entry name" value="LRR_8"/>
    <property type="match status" value="2"/>
</dbReference>
<keyword evidence="10 13" id="KW-0472">Membrane</keyword>
<dbReference type="OrthoDB" id="6363818at2759"/>
<evidence type="ECO:0000256" key="12">
    <source>
        <dbReference type="ARBA" id="ARBA00023303"/>
    </source>
</evidence>
<organism evidence="14 15">
    <name type="scientific">Holothuria leucospilota</name>
    <name type="common">Black long sea cucumber</name>
    <name type="synonym">Mertensiothuria leucospilota</name>
    <dbReference type="NCBI Taxonomy" id="206669"/>
    <lineage>
        <taxon>Eukaryota</taxon>
        <taxon>Metazoa</taxon>
        <taxon>Echinodermata</taxon>
        <taxon>Eleutherozoa</taxon>
        <taxon>Echinozoa</taxon>
        <taxon>Holothuroidea</taxon>
        <taxon>Aspidochirotacea</taxon>
        <taxon>Aspidochirotida</taxon>
        <taxon>Holothuriidae</taxon>
        <taxon>Holothuria</taxon>
    </lineage>
</organism>
<dbReference type="AlphaFoldDB" id="A0A9Q1CJN5"/>
<evidence type="ECO:0000256" key="4">
    <source>
        <dbReference type="ARBA" id="ARBA00022614"/>
    </source>
</evidence>
<dbReference type="GO" id="GO:0034220">
    <property type="term" value="P:monoatomic ion transmembrane transport"/>
    <property type="evidence" value="ECO:0007669"/>
    <property type="project" value="UniProtKB-KW"/>
</dbReference>
<keyword evidence="7" id="KW-0677">Repeat</keyword>
<keyword evidence="12" id="KW-0407">Ion channel</keyword>
<keyword evidence="9" id="KW-0406">Ion transport</keyword>
<evidence type="ECO:0000256" key="1">
    <source>
        <dbReference type="ARBA" id="ARBA00004162"/>
    </source>
</evidence>
<evidence type="ECO:0000256" key="13">
    <source>
        <dbReference type="SAM" id="Phobius"/>
    </source>
</evidence>
<dbReference type="InterPro" id="IPR051432">
    <property type="entry name" value="KCNMA1_auxiliary"/>
</dbReference>
<comment type="subcellular location">
    <subcellularLocation>
        <location evidence="1">Cell membrane</location>
        <topology evidence="1">Single-pass membrane protein</topology>
    </subcellularLocation>
</comment>
<evidence type="ECO:0000313" key="14">
    <source>
        <dbReference type="EMBL" id="KAJ8046176.1"/>
    </source>
</evidence>
<dbReference type="EMBL" id="JAIZAY010000002">
    <property type="protein sequence ID" value="KAJ8046176.1"/>
    <property type="molecule type" value="Genomic_DNA"/>
</dbReference>
<keyword evidence="3" id="KW-1003">Cell membrane</keyword>
<comment type="caution">
    <text evidence="14">The sequence shown here is derived from an EMBL/GenBank/DDBJ whole genome shotgun (WGS) entry which is preliminary data.</text>
</comment>
<evidence type="ECO:0000256" key="6">
    <source>
        <dbReference type="ARBA" id="ARBA00022729"/>
    </source>
</evidence>
<keyword evidence="15" id="KW-1185">Reference proteome</keyword>
<proteinExistence type="predicted"/>
<evidence type="ECO:0000256" key="2">
    <source>
        <dbReference type="ARBA" id="ARBA00022448"/>
    </source>
</evidence>
<evidence type="ECO:0000256" key="3">
    <source>
        <dbReference type="ARBA" id="ARBA00022475"/>
    </source>
</evidence>
<dbReference type="SMART" id="SM00369">
    <property type="entry name" value="LRR_TYP"/>
    <property type="match status" value="7"/>
</dbReference>
<evidence type="ECO:0000256" key="8">
    <source>
        <dbReference type="ARBA" id="ARBA00022989"/>
    </source>
</evidence>
<evidence type="ECO:0000256" key="5">
    <source>
        <dbReference type="ARBA" id="ARBA00022692"/>
    </source>
</evidence>
<keyword evidence="6" id="KW-0732">Signal</keyword>